<feature type="transmembrane region" description="Helical" evidence="6">
    <location>
        <begin position="95"/>
        <end position="111"/>
    </location>
</feature>
<keyword evidence="3 6" id="KW-1133">Transmembrane helix</keyword>
<dbReference type="AlphaFoldDB" id="M2SVN1"/>
<feature type="region of interest" description="Disordered" evidence="5">
    <location>
        <begin position="1"/>
        <end position="20"/>
    </location>
</feature>
<keyword evidence="2 6" id="KW-0812">Transmembrane</keyword>
<dbReference type="PANTHER" id="PTHR23501">
    <property type="entry name" value="MAJOR FACILITATOR SUPERFAMILY"/>
    <property type="match status" value="1"/>
</dbReference>
<feature type="transmembrane region" description="Helical" evidence="6">
    <location>
        <begin position="29"/>
        <end position="53"/>
    </location>
</feature>
<feature type="transmembrane region" description="Helical" evidence="6">
    <location>
        <begin position="515"/>
        <end position="533"/>
    </location>
</feature>
<feature type="transmembrane region" description="Helical" evidence="6">
    <location>
        <begin position="392"/>
        <end position="411"/>
    </location>
</feature>
<dbReference type="GO" id="GO:0022857">
    <property type="term" value="F:transmembrane transporter activity"/>
    <property type="evidence" value="ECO:0007669"/>
    <property type="project" value="InterPro"/>
</dbReference>
<dbReference type="EMBL" id="KB445579">
    <property type="protein sequence ID" value="EMD89380.1"/>
    <property type="molecule type" value="Genomic_DNA"/>
</dbReference>
<dbReference type="OMA" id="KDGIAHH"/>
<dbReference type="Pfam" id="PF07690">
    <property type="entry name" value="MFS_1"/>
    <property type="match status" value="1"/>
</dbReference>
<organism evidence="7 8">
    <name type="scientific">Cochliobolus heterostrophus (strain C5 / ATCC 48332 / race O)</name>
    <name type="common">Southern corn leaf blight fungus</name>
    <name type="synonym">Bipolaris maydis</name>
    <dbReference type="NCBI Taxonomy" id="701091"/>
    <lineage>
        <taxon>Eukaryota</taxon>
        <taxon>Fungi</taxon>
        <taxon>Dikarya</taxon>
        <taxon>Ascomycota</taxon>
        <taxon>Pezizomycotina</taxon>
        <taxon>Dothideomycetes</taxon>
        <taxon>Pleosporomycetidae</taxon>
        <taxon>Pleosporales</taxon>
        <taxon>Pleosporineae</taxon>
        <taxon>Pleosporaceae</taxon>
        <taxon>Bipolaris</taxon>
    </lineage>
</organism>
<feature type="transmembrane region" description="Helical" evidence="6">
    <location>
        <begin position="117"/>
        <end position="140"/>
    </location>
</feature>
<feature type="transmembrane region" description="Helical" evidence="6">
    <location>
        <begin position="332"/>
        <end position="355"/>
    </location>
</feature>
<dbReference type="GO" id="GO:0005886">
    <property type="term" value="C:plasma membrane"/>
    <property type="evidence" value="ECO:0007669"/>
    <property type="project" value="TreeGrafter"/>
</dbReference>
<keyword evidence="8" id="KW-1185">Reference proteome</keyword>
<name>M2SVN1_COCH5</name>
<feature type="transmembrane region" description="Helical" evidence="6">
    <location>
        <begin position="152"/>
        <end position="174"/>
    </location>
</feature>
<dbReference type="Gene3D" id="1.20.1250.20">
    <property type="entry name" value="MFS general substrate transporter like domains"/>
    <property type="match status" value="1"/>
</dbReference>
<evidence type="ECO:0000256" key="4">
    <source>
        <dbReference type="ARBA" id="ARBA00023136"/>
    </source>
</evidence>
<evidence type="ECO:0000256" key="6">
    <source>
        <dbReference type="SAM" id="Phobius"/>
    </source>
</evidence>
<reference evidence="7 8" key="1">
    <citation type="journal article" date="2012" name="PLoS Pathog.">
        <title>Diverse lifestyles and strategies of plant pathogenesis encoded in the genomes of eighteen Dothideomycetes fungi.</title>
        <authorList>
            <person name="Ohm R.A."/>
            <person name="Feau N."/>
            <person name="Henrissat B."/>
            <person name="Schoch C.L."/>
            <person name="Horwitz B.A."/>
            <person name="Barry K.W."/>
            <person name="Condon B.J."/>
            <person name="Copeland A.C."/>
            <person name="Dhillon B."/>
            <person name="Glaser F."/>
            <person name="Hesse C.N."/>
            <person name="Kosti I."/>
            <person name="LaButti K."/>
            <person name="Lindquist E.A."/>
            <person name="Lucas S."/>
            <person name="Salamov A.A."/>
            <person name="Bradshaw R.E."/>
            <person name="Ciuffetti L."/>
            <person name="Hamelin R.C."/>
            <person name="Kema G.H.J."/>
            <person name="Lawrence C."/>
            <person name="Scott J.A."/>
            <person name="Spatafora J.W."/>
            <person name="Turgeon B.G."/>
            <person name="de Wit P.J.G.M."/>
            <person name="Zhong S."/>
            <person name="Goodwin S.B."/>
            <person name="Grigoriev I.V."/>
        </authorList>
    </citation>
    <scope>NUCLEOTIDE SEQUENCE [LARGE SCALE GENOMIC DNA]</scope>
    <source>
        <strain evidence="8">C5 / ATCC 48332 / race O</strain>
    </source>
</reference>
<feature type="compositionally biased region" description="Basic and acidic residues" evidence="5">
    <location>
        <begin position="1"/>
        <end position="15"/>
    </location>
</feature>
<reference evidence="8" key="2">
    <citation type="journal article" date="2013" name="PLoS Genet.">
        <title>Comparative genome structure, secondary metabolite, and effector coding capacity across Cochliobolus pathogens.</title>
        <authorList>
            <person name="Condon B.J."/>
            <person name="Leng Y."/>
            <person name="Wu D."/>
            <person name="Bushley K.E."/>
            <person name="Ohm R.A."/>
            <person name="Otillar R."/>
            <person name="Martin J."/>
            <person name="Schackwitz W."/>
            <person name="Grimwood J."/>
            <person name="MohdZainudin N."/>
            <person name="Xue C."/>
            <person name="Wang R."/>
            <person name="Manning V.A."/>
            <person name="Dhillon B."/>
            <person name="Tu Z.J."/>
            <person name="Steffenson B.J."/>
            <person name="Salamov A."/>
            <person name="Sun H."/>
            <person name="Lowry S."/>
            <person name="LaButti K."/>
            <person name="Han J."/>
            <person name="Copeland A."/>
            <person name="Lindquist E."/>
            <person name="Barry K."/>
            <person name="Schmutz J."/>
            <person name="Baker S.E."/>
            <person name="Ciuffetti L.M."/>
            <person name="Grigoriev I.V."/>
            <person name="Zhong S."/>
            <person name="Turgeon B.G."/>
        </authorList>
    </citation>
    <scope>NUCLEOTIDE SEQUENCE [LARGE SCALE GENOMIC DNA]</scope>
    <source>
        <strain evidence="8">C5 / ATCC 48332 / race O</strain>
    </source>
</reference>
<evidence type="ECO:0000256" key="1">
    <source>
        <dbReference type="ARBA" id="ARBA00004141"/>
    </source>
</evidence>
<feature type="transmembrane region" description="Helical" evidence="6">
    <location>
        <begin position="186"/>
        <end position="206"/>
    </location>
</feature>
<protein>
    <recommendedName>
        <fullName evidence="9">Major facilitator superfamily (MFS) profile domain-containing protein</fullName>
    </recommendedName>
</protein>
<feature type="transmembrane region" description="Helical" evidence="6">
    <location>
        <begin position="227"/>
        <end position="247"/>
    </location>
</feature>
<dbReference type="InterPro" id="IPR011701">
    <property type="entry name" value="MFS"/>
</dbReference>
<proteinExistence type="predicted"/>
<dbReference type="SUPFAM" id="SSF103473">
    <property type="entry name" value="MFS general substrate transporter"/>
    <property type="match status" value="1"/>
</dbReference>
<evidence type="ECO:0000313" key="7">
    <source>
        <dbReference type="EMBL" id="EMD89380.1"/>
    </source>
</evidence>
<feature type="transmembrane region" description="Helical" evidence="6">
    <location>
        <begin position="295"/>
        <end position="312"/>
    </location>
</feature>
<evidence type="ECO:0000313" key="8">
    <source>
        <dbReference type="Proteomes" id="UP000016936"/>
    </source>
</evidence>
<dbReference type="InterPro" id="IPR036259">
    <property type="entry name" value="MFS_trans_sf"/>
</dbReference>
<accession>M2SVN1</accession>
<dbReference type="HOGENOM" id="CLU_000960_25_1_1"/>
<feature type="transmembrane region" description="Helical" evidence="6">
    <location>
        <begin position="253"/>
        <end position="275"/>
    </location>
</feature>
<dbReference type="OrthoDB" id="2587356at2759"/>
<comment type="subcellular location">
    <subcellularLocation>
        <location evidence="1">Membrane</location>
        <topology evidence="1">Multi-pass membrane protein</topology>
    </subcellularLocation>
</comment>
<dbReference type="eggNOG" id="KOG0254">
    <property type="taxonomic scope" value="Eukaryota"/>
</dbReference>
<dbReference type="PANTHER" id="PTHR23501:SF195">
    <property type="entry name" value="PEP5"/>
    <property type="match status" value="1"/>
</dbReference>
<gene>
    <name evidence="7" type="ORF">COCHEDRAFT_1108659</name>
</gene>
<evidence type="ECO:0000256" key="2">
    <source>
        <dbReference type="ARBA" id="ARBA00022692"/>
    </source>
</evidence>
<dbReference type="Proteomes" id="UP000016936">
    <property type="component" value="Unassembled WGS sequence"/>
</dbReference>
<keyword evidence="4 6" id="KW-0472">Membrane</keyword>
<evidence type="ECO:0000256" key="5">
    <source>
        <dbReference type="SAM" id="MobiDB-lite"/>
    </source>
</evidence>
<evidence type="ECO:0000256" key="3">
    <source>
        <dbReference type="ARBA" id="ARBA00022989"/>
    </source>
</evidence>
<feature type="transmembrane region" description="Helical" evidence="6">
    <location>
        <begin position="362"/>
        <end position="380"/>
    </location>
</feature>
<evidence type="ECO:0008006" key="9">
    <source>
        <dbReference type="Google" id="ProtNLM"/>
    </source>
</evidence>
<feature type="transmembrane region" description="Helical" evidence="6">
    <location>
        <begin position="65"/>
        <end position="83"/>
    </location>
</feature>
<sequence>MDHKEEPQTSEHVPEESLEEPTEVHIRTIIVVAAVCLTSAAQLISIVGGGALARPMATALGDPTVSQWFGTIKNILTLVTILPVSQAADFWGRKWFILICNSLGVIGYLIVSRSKNLTTVIVGFVIGSASFGCQSLAYAIPSEVLPRKYRGYGQAAANISGGLGATIATLMGNALTKHNPDGWRTYWYICAGVYFLSIVCVQFGYNPPPRELETTMTTTQKLRTMDWIGSLLIAVSLVLICMALQWAGNPYKWSNIHVLAPLVIGICFLFAFVLWEWKGTTEGILNHRLFQHRNLPLSLVLFFTEGLTFQTVNNYFSFNISKISHIDSWNSGLRFIIVFITSVVIAFVAGAYITFRKRVRETLVGGFLVVTTFCILMAFYKESLPLANGFGYAVLSGTGLGVILTGTIVAAQMGTPPEMISLSTALPLATRSLGGAIGLAIDNAIYSNTLNSNLSKKIAEAVLPLGFNANSLGDLIKALLANSPAVNQISGITPQILAAANHGLDEAYRMSLKNLWTSAACFAAVGVIGAMFISETQSEFTESIDAPVETKLLGKVEKF</sequence>